<feature type="region of interest" description="Disordered" evidence="1">
    <location>
        <begin position="251"/>
        <end position="276"/>
    </location>
</feature>
<gene>
    <name evidence="3" type="ORF">A4S15_04065</name>
</gene>
<evidence type="ECO:0000256" key="1">
    <source>
        <dbReference type="SAM" id="MobiDB-lite"/>
    </source>
</evidence>
<evidence type="ECO:0008006" key="5">
    <source>
        <dbReference type="Google" id="ProtNLM"/>
    </source>
</evidence>
<accession>A0A1W9I5A0</accession>
<feature type="signal peptide" evidence="2">
    <location>
        <begin position="1"/>
        <end position="32"/>
    </location>
</feature>
<evidence type="ECO:0000256" key="2">
    <source>
        <dbReference type="SAM" id="SignalP"/>
    </source>
</evidence>
<dbReference type="STRING" id="1827387.A4S15_04065"/>
<evidence type="ECO:0000313" key="3">
    <source>
        <dbReference type="EMBL" id="OQW54777.1"/>
    </source>
</evidence>
<name>A0A1W9I5A0_9HYPH</name>
<dbReference type="AlphaFoldDB" id="A0A1W9I5A0"/>
<sequence>MPARGSPSARLSIAVIAAFGLTVGLAAMPADAQEACLAVERLKSVEKTGDTCRFHGAILNRCGHDVKYAIVRAVPHPERGPLPTVTGAVPRFQLAPLSFDREICQQGHHVLEVTGDGRLRDATGQPITPPLASEAIAPAAERINACVRTCPAPELDRQSLIAELRKAYGGAVDVADAAPAIEDYISITLARRQAKDQVCAATCQGASTPEAASLTSARIDTESEQTLAAPIALLAAIAARPAAPKIAAPSDALPEAVEGPAPPRKWRGRKRHAVTSGNRCRTVGASGRCRLVLNIEPRGRSTKTR</sequence>
<keyword evidence="2" id="KW-0732">Signal</keyword>
<protein>
    <recommendedName>
        <fullName evidence="5">DUF4124 domain-containing protein</fullName>
    </recommendedName>
</protein>
<feature type="chain" id="PRO_5013366410" description="DUF4124 domain-containing protein" evidence="2">
    <location>
        <begin position="33"/>
        <end position="305"/>
    </location>
</feature>
<reference evidence="3 4" key="1">
    <citation type="journal article" date="2017" name="Water Res.">
        <title>Comammox in drinking water systems.</title>
        <authorList>
            <person name="Wang Y."/>
            <person name="Ma L."/>
            <person name="Mao Y."/>
            <person name="Jiang X."/>
            <person name="Xia Y."/>
            <person name="Yu K."/>
            <person name="Li B."/>
            <person name="Zhang T."/>
        </authorList>
    </citation>
    <scope>NUCLEOTIDE SEQUENCE [LARGE SCALE GENOMIC DNA]</scope>
    <source>
        <strain evidence="3">SG_bin8</strain>
    </source>
</reference>
<proteinExistence type="predicted"/>
<dbReference type="Proteomes" id="UP000192872">
    <property type="component" value="Unassembled WGS sequence"/>
</dbReference>
<evidence type="ECO:0000313" key="4">
    <source>
        <dbReference type="Proteomes" id="UP000192872"/>
    </source>
</evidence>
<organism evidence="3 4">
    <name type="scientific">Candidatus Raskinella chloraquaticus</name>
    <dbReference type="NCBI Taxonomy" id="1951219"/>
    <lineage>
        <taxon>Bacteria</taxon>
        <taxon>Pseudomonadati</taxon>
        <taxon>Pseudomonadota</taxon>
        <taxon>Alphaproteobacteria</taxon>
        <taxon>Hyphomicrobiales</taxon>
        <taxon>Phreatobacteraceae</taxon>
        <taxon>Candidatus Raskinella</taxon>
    </lineage>
</organism>
<feature type="compositionally biased region" description="Basic residues" evidence="1">
    <location>
        <begin position="264"/>
        <end position="273"/>
    </location>
</feature>
<comment type="caution">
    <text evidence="3">The sequence shown here is derived from an EMBL/GenBank/DDBJ whole genome shotgun (WGS) entry which is preliminary data.</text>
</comment>
<dbReference type="EMBL" id="LWDL01000001">
    <property type="protein sequence ID" value="OQW54777.1"/>
    <property type="molecule type" value="Genomic_DNA"/>
</dbReference>